<dbReference type="EMBL" id="CP065738">
    <property type="protein sequence ID" value="QPT53323.1"/>
    <property type="molecule type" value="Genomic_DNA"/>
</dbReference>
<evidence type="ECO:0000259" key="2">
    <source>
        <dbReference type="Pfam" id="PF08327"/>
    </source>
</evidence>
<evidence type="ECO:0000256" key="1">
    <source>
        <dbReference type="ARBA" id="ARBA00006817"/>
    </source>
</evidence>
<reference evidence="3" key="1">
    <citation type="submission" date="2016-04" db="EMBL/GenBank/DDBJ databases">
        <authorList>
            <person name="Evans L.H."/>
            <person name="Alamgir A."/>
            <person name="Owens N."/>
            <person name="Weber N.D."/>
            <person name="Virtaneva K."/>
            <person name="Barbian K."/>
            <person name="Babar A."/>
            <person name="Rosenke K."/>
        </authorList>
    </citation>
    <scope>NUCLEOTIDE SEQUENCE [LARGE SCALE GENOMIC DNA]</scope>
    <source>
        <strain evidence="3">RUTW2-3</strain>
    </source>
</reference>
<dbReference type="GeneID" id="61263451"/>
<reference evidence="4 6" key="4">
    <citation type="submission" date="2020-12" db="EMBL/GenBank/DDBJ databases">
        <title>FDA dAtabase for Regulatory Grade micrObial Sequences (FDA-ARGOS): Supporting development and validation of Infectious Disease Dx tests.</title>
        <authorList>
            <person name="Sproer C."/>
            <person name="Gronow S."/>
            <person name="Severitt S."/>
            <person name="Schroder I."/>
            <person name="Tallon L."/>
            <person name="Sadzewicz L."/>
            <person name="Zhao X."/>
            <person name="Boylan J."/>
            <person name="Ott S."/>
            <person name="Bowen H."/>
            <person name="Vavikolanu K."/>
            <person name="Mehta A."/>
            <person name="Aluvathingal J."/>
            <person name="Nadendla S."/>
            <person name="Lowell S."/>
            <person name="Myers T."/>
            <person name="Yan Y."/>
            <person name="Sichtig H."/>
        </authorList>
    </citation>
    <scope>NUCLEOTIDE SEQUENCE [LARGE SCALE GENOMIC DNA]</scope>
    <source>
        <strain evidence="4 6">FDAARGOS_864</strain>
    </source>
</reference>
<organism evidence="3 5">
    <name type="scientific">Rothia kristinae</name>
    <dbReference type="NCBI Taxonomy" id="37923"/>
    <lineage>
        <taxon>Bacteria</taxon>
        <taxon>Bacillati</taxon>
        <taxon>Actinomycetota</taxon>
        <taxon>Actinomycetes</taxon>
        <taxon>Micrococcales</taxon>
        <taxon>Micrococcaceae</taxon>
        <taxon>Rothia</taxon>
    </lineage>
</organism>
<dbReference type="InterPro" id="IPR023393">
    <property type="entry name" value="START-like_dom_sf"/>
</dbReference>
<reference evidence="5" key="2">
    <citation type="submission" date="2016-04" db="EMBL/GenBank/DDBJ databases">
        <authorList>
            <person name="Waterworth S."/>
            <person name="Matcher G."/>
        </authorList>
    </citation>
    <scope>NUCLEOTIDE SEQUENCE [LARGE SCALE GENOMIC DNA]</scope>
    <source>
        <strain evidence="5">RuSp02-3</strain>
    </source>
</reference>
<accession>A0A199NT84</accession>
<dbReference type="Proteomes" id="UP000053171">
    <property type="component" value="Unassembled WGS sequence"/>
</dbReference>
<keyword evidence="5" id="KW-1185">Reference proteome</keyword>
<dbReference type="KEGG" id="rkr:I6G21_08615"/>
<evidence type="ECO:0000313" key="3">
    <source>
        <dbReference type="EMBL" id="OAX52127.1"/>
    </source>
</evidence>
<evidence type="ECO:0000313" key="5">
    <source>
        <dbReference type="Proteomes" id="UP000053171"/>
    </source>
</evidence>
<feature type="domain" description="Activator of Hsp90 ATPase homologue 1/2-like C-terminal" evidence="2">
    <location>
        <begin position="14"/>
        <end position="151"/>
    </location>
</feature>
<dbReference type="Pfam" id="PF08327">
    <property type="entry name" value="AHSA1"/>
    <property type="match status" value="1"/>
</dbReference>
<evidence type="ECO:0000313" key="6">
    <source>
        <dbReference type="Proteomes" id="UP000594975"/>
    </source>
</evidence>
<proteinExistence type="inferred from homology"/>
<dbReference type="SUPFAM" id="SSF55961">
    <property type="entry name" value="Bet v1-like"/>
    <property type="match status" value="1"/>
</dbReference>
<name>A0A199NT84_9MICC</name>
<dbReference type="RefSeq" id="WP_064725233.1">
    <property type="nucleotide sequence ID" value="NZ_CP065738.1"/>
</dbReference>
<sequence length="154" mass="17120">MTDQTSITVTRTIDAPAKDLFDVLSNPERHQELDGSGFIVSDDKTDRIQKVGDVFRMNMHGDHMGGDYKTENHVTGFDENKLISWKTAPEGTEPPGWEWVWELESTGSDSTDVRLTYDWSAVDPQFAREVGFPLVSEEQLESSLDKLAAAVAGA</sequence>
<dbReference type="Gene3D" id="3.30.530.20">
    <property type="match status" value="1"/>
</dbReference>
<dbReference type="EMBL" id="LJBJ02000007">
    <property type="protein sequence ID" value="OAX52127.1"/>
    <property type="molecule type" value="Genomic_DNA"/>
</dbReference>
<comment type="similarity">
    <text evidence="1">Belongs to the AHA1 family.</text>
</comment>
<reference evidence="3 5" key="3">
    <citation type="submission" date="2016-06" db="EMBL/GenBank/DDBJ databases">
        <title>Identification of putative biosynthetic pathways for the production of bioactive secondary metabolites by the marine actinomycete Kocuria kristinae RUTW2-3.</title>
        <authorList>
            <person name="Waterworth S.C."/>
            <person name="Walmsley T.A."/>
            <person name="Matongo T."/>
            <person name="Davies-Coleman M.T."/>
            <person name="Dorrington R.A."/>
        </authorList>
    </citation>
    <scope>NUCLEOTIDE SEQUENCE [LARGE SCALE GENOMIC DNA]</scope>
    <source>
        <strain evidence="5">RuSp02-3</strain>
        <strain evidence="3">RUTW2-3</strain>
    </source>
</reference>
<dbReference type="AlphaFoldDB" id="A0A199NT84"/>
<dbReference type="InterPro" id="IPR013538">
    <property type="entry name" value="ASHA1/2-like_C"/>
</dbReference>
<evidence type="ECO:0000313" key="4">
    <source>
        <dbReference type="EMBL" id="QPT53323.1"/>
    </source>
</evidence>
<dbReference type="STRING" id="37923.BK826_00545"/>
<protein>
    <submittedName>
        <fullName evidence="3">Polyketide cyclase</fullName>
    </submittedName>
    <submittedName>
        <fullName evidence="4">SRPBCC domain-containing protein</fullName>
    </submittedName>
</protein>
<dbReference type="Proteomes" id="UP000594975">
    <property type="component" value="Chromosome"/>
</dbReference>
<gene>
    <name evidence="3" type="ORF">AN277_0204735</name>
    <name evidence="4" type="ORF">I6G21_08615</name>
</gene>
<dbReference type="CDD" id="cd07825">
    <property type="entry name" value="SRPBCC_7"/>
    <property type="match status" value="1"/>
</dbReference>